<reference evidence="2 3" key="1">
    <citation type="submission" date="2016-10" db="EMBL/GenBank/DDBJ databases">
        <title>Rodentibacter gen. nov. and new species.</title>
        <authorList>
            <person name="Christensen H."/>
        </authorList>
    </citation>
    <scope>NUCLEOTIDE SEQUENCE [LARGE SCALE GENOMIC DNA]</scope>
    <source>
        <strain evidence="2 3">Ac151</strain>
    </source>
</reference>
<organism evidence="2 3">
    <name type="scientific">Rodentibacter myodis</name>
    <dbReference type="NCBI Taxonomy" id="1907939"/>
    <lineage>
        <taxon>Bacteria</taxon>
        <taxon>Pseudomonadati</taxon>
        <taxon>Pseudomonadota</taxon>
        <taxon>Gammaproteobacteria</taxon>
        <taxon>Pasteurellales</taxon>
        <taxon>Pasteurellaceae</taxon>
        <taxon>Rodentibacter</taxon>
    </lineage>
</organism>
<protein>
    <recommendedName>
        <fullName evidence="4">Peptidase M41 domain-containing protein</fullName>
    </recommendedName>
</protein>
<dbReference type="EMBL" id="MLHQ01000008">
    <property type="protein sequence ID" value="OOF59736.1"/>
    <property type="molecule type" value="Genomic_DNA"/>
</dbReference>
<dbReference type="InterPro" id="IPR037219">
    <property type="entry name" value="Peptidase_M41-like"/>
</dbReference>
<keyword evidence="1" id="KW-0472">Membrane</keyword>
<dbReference type="GO" id="GO:0006508">
    <property type="term" value="P:proteolysis"/>
    <property type="evidence" value="ECO:0007669"/>
    <property type="project" value="InterPro"/>
</dbReference>
<comment type="caution">
    <text evidence="2">The sequence shown here is derived from an EMBL/GenBank/DDBJ whole genome shotgun (WGS) entry which is preliminary data.</text>
</comment>
<dbReference type="STRING" id="1907939.BKL49_02815"/>
<dbReference type="AlphaFoldDB" id="A0A1V3JTV0"/>
<dbReference type="OrthoDB" id="5673648at2"/>
<keyword evidence="1" id="KW-0812">Transmembrane</keyword>
<keyword evidence="1" id="KW-1133">Transmembrane helix</keyword>
<dbReference type="SUPFAM" id="SSF140990">
    <property type="entry name" value="FtsH protease domain-like"/>
    <property type="match status" value="1"/>
</dbReference>
<dbReference type="GO" id="GO:0004176">
    <property type="term" value="F:ATP-dependent peptidase activity"/>
    <property type="evidence" value="ECO:0007669"/>
    <property type="project" value="InterPro"/>
</dbReference>
<proteinExistence type="predicted"/>
<sequence length="329" mass="38734">MFKIPLFFHLRDHIFPFIRQVVIMTINAFVVSLAFYGFFWLYRFLPVNFETTLSELAVIKPNTVEYRRYFMDLYRFCLSVGVFFVLTEKIVRFVCSIFFQKEYEQGRSYGGGVVIHRKMTPQDIQYVGAHEAGHLLVYAALGQLPRSMKVEVKEHTDSTASLGYVSAFTAKRVTQSRLFIEWEMLTLLAGREGESILLQDNSLGSISDHGEWFNRASVYLKNYFEGIFYIAPSSRFEFEANEEKLSTLKAKQTQLLQAYFHLNLPVYKQLTSMLIDKKILYGHEIIQFFQQAHITFPEDFPFPFGRFEKFSDEWHQSEEYREVNDKVER</sequence>
<evidence type="ECO:0008006" key="4">
    <source>
        <dbReference type="Google" id="ProtNLM"/>
    </source>
</evidence>
<dbReference type="RefSeq" id="WP_077423119.1">
    <property type="nucleotide sequence ID" value="NZ_MLHQ01000008.1"/>
</dbReference>
<dbReference type="GO" id="GO:0005524">
    <property type="term" value="F:ATP binding"/>
    <property type="evidence" value="ECO:0007669"/>
    <property type="project" value="InterPro"/>
</dbReference>
<evidence type="ECO:0000256" key="1">
    <source>
        <dbReference type="SAM" id="Phobius"/>
    </source>
</evidence>
<name>A0A1V3JTV0_9PAST</name>
<dbReference type="Proteomes" id="UP000188602">
    <property type="component" value="Unassembled WGS sequence"/>
</dbReference>
<feature type="transmembrane region" description="Helical" evidence="1">
    <location>
        <begin position="21"/>
        <end position="42"/>
    </location>
</feature>
<keyword evidence="3" id="KW-1185">Reference proteome</keyword>
<dbReference type="GO" id="GO:0004222">
    <property type="term" value="F:metalloendopeptidase activity"/>
    <property type="evidence" value="ECO:0007669"/>
    <property type="project" value="InterPro"/>
</dbReference>
<evidence type="ECO:0000313" key="3">
    <source>
        <dbReference type="Proteomes" id="UP000188602"/>
    </source>
</evidence>
<accession>A0A1V3JTV0</accession>
<gene>
    <name evidence="2" type="ORF">BKL49_02815</name>
</gene>
<evidence type="ECO:0000313" key="2">
    <source>
        <dbReference type="EMBL" id="OOF59736.1"/>
    </source>
</evidence>
<feature type="transmembrane region" description="Helical" evidence="1">
    <location>
        <begin position="73"/>
        <end position="99"/>
    </location>
</feature>
<dbReference type="Gene3D" id="1.20.58.760">
    <property type="entry name" value="Peptidase M41"/>
    <property type="match status" value="1"/>
</dbReference>